<accession>A0A1N7SCC5</accession>
<name>A0A1N7SCC5_9BURK</name>
<protein>
    <submittedName>
        <fullName evidence="1">Uncharacterized protein</fullName>
    </submittedName>
</protein>
<reference evidence="1 2" key="1">
    <citation type="submission" date="2016-12" db="EMBL/GenBank/DDBJ databases">
        <authorList>
            <person name="Song W.-J."/>
            <person name="Kurnit D.M."/>
        </authorList>
    </citation>
    <scope>NUCLEOTIDE SEQUENCE [LARGE SCALE GENOMIC DNA]</scope>
    <source>
        <strain evidence="1 2">STM7296</strain>
    </source>
</reference>
<proteinExistence type="predicted"/>
<evidence type="ECO:0000313" key="1">
    <source>
        <dbReference type="EMBL" id="SIT45065.1"/>
    </source>
</evidence>
<keyword evidence="2" id="KW-1185">Reference proteome</keyword>
<dbReference type="Proteomes" id="UP000187012">
    <property type="component" value="Unassembled WGS sequence"/>
</dbReference>
<gene>
    <name evidence="1" type="ORF">BN2475_520031</name>
</gene>
<evidence type="ECO:0000313" key="2">
    <source>
        <dbReference type="Proteomes" id="UP000187012"/>
    </source>
</evidence>
<organism evidence="1 2">
    <name type="scientific">Paraburkholderia ribeironis</name>
    <dbReference type="NCBI Taxonomy" id="1247936"/>
    <lineage>
        <taxon>Bacteria</taxon>
        <taxon>Pseudomonadati</taxon>
        <taxon>Pseudomonadota</taxon>
        <taxon>Betaproteobacteria</taxon>
        <taxon>Burkholderiales</taxon>
        <taxon>Burkholderiaceae</taxon>
        <taxon>Paraburkholderia</taxon>
    </lineage>
</organism>
<dbReference type="EMBL" id="CYGX02000052">
    <property type="protein sequence ID" value="SIT45065.1"/>
    <property type="molecule type" value="Genomic_DNA"/>
</dbReference>
<sequence>MGFDFLMRAESGCLHAGGPVGVVISLSSSRLPLSCRKQYQEQTAYLQTALLPETYRAGHDMSRPGEPYLKTGEQA</sequence>
<dbReference type="AlphaFoldDB" id="A0A1N7SCC5"/>